<organism evidence="2 3">
    <name type="scientific">Hyella patelloides LEGE 07179</name>
    <dbReference type="NCBI Taxonomy" id="945734"/>
    <lineage>
        <taxon>Bacteria</taxon>
        <taxon>Bacillati</taxon>
        <taxon>Cyanobacteriota</taxon>
        <taxon>Cyanophyceae</taxon>
        <taxon>Pleurocapsales</taxon>
        <taxon>Hyellaceae</taxon>
        <taxon>Hyella</taxon>
    </lineage>
</organism>
<dbReference type="EMBL" id="CAACVJ010000013">
    <property type="protein sequence ID" value="VEP11557.1"/>
    <property type="molecule type" value="Genomic_DNA"/>
</dbReference>
<keyword evidence="1" id="KW-0812">Transmembrane</keyword>
<gene>
    <name evidence="2" type="ORF">H1P_110007</name>
</gene>
<accession>A0A563VJQ7</accession>
<feature type="transmembrane region" description="Helical" evidence="1">
    <location>
        <begin position="29"/>
        <end position="48"/>
    </location>
</feature>
<evidence type="ECO:0000313" key="3">
    <source>
        <dbReference type="Proteomes" id="UP000320055"/>
    </source>
</evidence>
<sequence>MIILKKTEKYFRFQPFPHSWVAIHPNPKGVIQFVGSFFVFGALPTVFYDSLL</sequence>
<name>A0A563VJQ7_9CYAN</name>
<dbReference type="RefSeq" id="WP_186375799.1">
    <property type="nucleotide sequence ID" value="NZ_LR213774.1"/>
</dbReference>
<dbReference type="Proteomes" id="UP000320055">
    <property type="component" value="Unassembled WGS sequence"/>
</dbReference>
<evidence type="ECO:0000313" key="2">
    <source>
        <dbReference type="EMBL" id="VEP11557.1"/>
    </source>
</evidence>
<evidence type="ECO:0000256" key="1">
    <source>
        <dbReference type="SAM" id="Phobius"/>
    </source>
</evidence>
<keyword evidence="3" id="KW-1185">Reference proteome</keyword>
<protein>
    <submittedName>
        <fullName evidence="2">Uncharacterized protein</fullName>
    </submittedName>
</protein>
<proteinExistence type="predicted"/>
<dbReference type="AlphaFoldDB" id="A0A563VJQ7"/>
<keyword evidence="1" id="KW-0472">Membrane</keyword>
<keyword evidence="1" id="KW-1133">Transmembrane helix</keyword>
<reference evidence="2 3" key="1">
    <citation type="submission" date="2019-01" db="EMBL/GenBank/DDBJ databases">
        <authorList>
            <person name="Brito A."/>
        </authorList>
    </citation>
    <scope>NUCLEOTIDE SEQUENCE [LARGE SCALE GENOMIC DNA]</scope>
    <source>
        <strain evidence="2">1</strain>
    </source>
</reference>